<name>A0ABD2KEB8_HETSC</name>
<comment type="caution">
    <text evidence="11">The sequence shown here is derived from an EMBL/GenBank/DDBJ whole genome shotgun (WGS) entry which is preliminary data.</text>
</comment>
<dbReference type="GO" id="GO:0034220">
    <property type="term" value="P:monoatomic ion transmembrane transport"/>
    <property type="evidence" value="ECO:0007669"/>
    <property type="project" value="UniProtKB-KW"/>
</dbReference>
<dbReference type="InterPro" id="IPR003280">
    <property type="entry name" value="2pore_dom_K_chnl"/>
</dbReference>
<evidence type="ECO:0000256" key="7">
    <source>
        <dbReference type="ARBA" id="ARBA00023303"/>
    </source>
</evidence>
<protein>
    <recommendedName>
        <fullName evidence="10">Potassium channel domain-containing protein</fullName>
    </recommendedName>
</protein>
<keyword evidence="4 9" id="KW-1133">Transmembrane helix</keyword>
<evidence type="ECO:0000313" key="12">
    <source>
        <dbReference type="Proteomes" id="UP001620645"/>
    </source>
</evidence>
<keyword evidence="7" id="KW-0407">Ion channel</keyword>
<feature type="transmembrane region" description="Helical" evidence="9">
    <location>
        <begin position="118"/>
        <end position="141"/>
    </location>
</feature>
<keyword evidence="2" id="KW-0813">Transport</keyword>
<dbReference type="InterPro" id="IPR013099">
    <property type="entry name" value="K_chnl_dom"/>
</dbReference>
<proteinExistence type="predicted"/>
<evidence type="ECO:0000256" key="6">
    <source>
        <dbReference type="ARBA" id="ARBA00023136"/>
    </source>
</evidence>
<evidence type="ECO:0000313" key="11">
    <source>
        <dbReference type="EMBL" id="KAL3101157.1"/>
    </source>
</evidence>
<dbReference type="GO" id="GO:0016020">
    <property type="term" value="C:membrane"/>
    <property type="evidence" value="ECO:0007669"/>
    <property type="project" value="UniProtKB-SubCell"/>
</dbReference>
<evidence type="ECO:0000256" key="1">
    <source>
        <dbReference type="ARBA" id="ARBA00004141"/>
    </source>
</evidence>
<dbReference type="EMBL" id="JBICCN010000027">
    <property type="protein sequence ID" value="KAL3101157.1"/>
    <property type="molecule type" value="Genomic_DNA"/>
</dbReference>
<evidence type="ECO:0000256" key="9">
    <source>
        <dbReference type="SAM" id="Phobius"/>
    </source>
</evidence>
<dbReference type="Gene3D" id="1.10.287.70">
    <property type="match status" value="1"/>
</dbReference>
<feature type="transmembrane region" description="Helical" evidence="9">
    <location>
        <begin position="352"/>
        <end position="372"/>
    </location>
</feature>
<feature type="compositionally biased region" description="Low complexity" evidence="8">
    <location>
        <begin position="409"/>
        <end position="424"/>
    </location>
</feature>
<feature type="transmembrane region" description="Helical" evidence="9">
    <location>
        <begin position="294"/>
        <end position="316"/>
    </location>
</feature>
<dbReference type="Pfam" id="PF07885">
    <property type="entry name" value="Ion_trans_2"/>
    <property type="match status" value="1"/>
</dbReference>
<dbReference type="PANTHER" id="PTHR11003">
    <property type="entry name" value="POTASSIUM CHANNEL, SUBFAMILY K"/>
    <property type="match status" value="1"/>
</dbReference>
<feature type="region of interest" description="Disordered" evidence="8">
    <location>
        <begin position="1"/>
        <end position="46"/>
    </location>
</feature>
<evidence type="ECO:0000256" key="2">
    <source>
        <dbReference type="ARBA" id="ARBA00022448"/>
    </source>
</evidence>
<accession>A0ABD2KEB8</accession>
<keyword evidence="5" id="KW-0406">Ion transport</keyword>
<dbReference type="SUPFAM" id="SSF81324">
    <property type="entry name" value="Voltage-gated potassium channels"/>
    <property type="match status" value="1"/>
</dbReference>
<keyword evidence="3 9" id="KW-0812">Transmembrane</keyword>
<keyword evidence="6 9" id="KW-0472">Membrane</keyword>
<feature type="transmembrane region" description="Helical" evidence="9">
    <location>
        <begin position="246"/>
        <end position="266"/>
    </location>
</feature>
<organism evidence="11 12">
    <name type="scientific">Heterodera schachtii</name>
    <name type="common">Sugarbeet cyst nematode worm</name>
    <name type="synonym">Tylenchus schachtii</name>
    <dbReference type="NCBI Taxonomy" id="97005"/>
    <lineage>
        <taxon>Eukaryota</taxon>
        <taxon>Metazoa</taxon>
        <taxon>Ecdysozoa</taxon>
        <taxon>Nematoda</taxon>
        <taxon>Chromadorea</taxon>
        <taxon>Rhabditida</taxon>
        <taxon>Tylenchina</taxon>
        <taxon>Tylenchomorpha</taxon>
        <taxon>Tylenchoidea</taxon>
        <taxon>Heteroderidae</taxon>
        <taxon>Heteroderinae</taxon>
        <taxon>Heterodera</taxon>
    </lineage>
</organism>
<feature type="compositionally biased region" description="Basic residues" evidence="8">
    <location>
        <begin position="392"/>
        <end position="402"/>
    </location>
</feature>
<dbReference type="PANTHER" id="PTHR11003:SF147">
    <property type="entry name" value="POTASSIUM CHANNEL DOMAIN-CONTAINING PROTEIN"/>
    <property type="match status" value="1"/>
</dbReference>
<evidence type="ECO:0000256" key="3">
    <source>
        <dbReference type="ARBA" id="ARBA00022692"/>
    </source>
</evidence>
<comment type="subcellular location">
    <subcellularLocation>
        <location evidence="1">Membrane</location>
        <topology evidence="1">Multi-pass membrane protein</topology>
    </subcellularLocation>
</comment>
<gene>
    <name evidence="11" type="ORF">niasHS_001617</name>
</gene>
<sequence>MQNFDENAVVTPFAMEEDDDTDKAIDGTTGQNDATGGEANAKGPPGRTKALIRRVVAAGGDRRRAANALRCIGQRMAQQMTALRLRFRALCSRFGQSARRRHSQMRASKRTERHIRRLVPFLLVLSVFVYVLLGAAAFLFFEHSNHEQSVRNWFFNLITNRHKFARQLSSAIFNGTRNMLIIVDYDSSERIQRDLLQLLSQYELQLPLRMPNLNEWTLENSLAYAWGLLTTIGHGHRAPKTRGGQLFALFYCLLGVPFFVVTLLVVSHRLIELCRIGLHFVEQKLGRPLAHRHLLLTLLLLGLHSLWLLLFSALLFTNAIPESFWRSLYTAVLSSLTIQSADYNALGEQHKLLCLGGSTLSLLFSCVAILSLTSANRHKSGTGEAPTAGKKGANRRKLRRRSSGGGAASSGSTASNTTNGKTAAPKFQMTVVDENGDTKLAPNPSESKRSDEAVRILRKQMATNHPIV</sequence>
<evidence type="ECO:0000256" key="4">
    <source>
        <dbReference type="ARBA" id="ARBA00022989"/>
    </source>
</evidence>
<reference evidence="11 12" key="1">
    <citation type="submission" date="2024-10" db="EMBL/GenBank/DDBJ databases">
        <authorList>
            <person name="Kim D."/>
        </authorList>
    </citation>
    <scope>NUCLEOTIDE SEQUENCE [LARGE SCALE GENOMIC DNA]</scope>
    <source>
        <strain evidence="11">Taebaek</strain>
    </source>
</reference>
<keyword evidence="12" id="KW-1185">Reference proteome</keyword>
<dbReference type="AlphaFoldDB" id="A0ABD2KEB8"/>
<evidence type="ECO:0000256" key="5">
    <source>
        <dbReference type="ARBA" id="ARBA00023065"/>
    </source>
</evidence>
<feature type="region of interest" description="Disordered" evidence="8">
    <location>
        <begin position="377"/>
        <end position="453"/>
    </location>
</feature>
<dbReference type="Proteomes" id="UP001620645">
    <property type="component" value="Unassembled WGS sequence"/>
</dbReference>
<evidence type="ECO:0000259" key="10">
    <source>
        <dbReference type="Pfam" id="PF07885"/>
    </source>
</evidence>
<feature type="domain" description="Potassium channel" evidence="10">
    <location>
        <begin position="213"/>
        <end position="270"/>
    </location>
</feature>
<evidence type="ECO:0000256" key="8">
    <source>
        <dbReference type="SAM" id="MobiDB-lite"/>
    </source>
</evidence>